<comment type="caution">
    <text evidence="1">The sequence shown here is derived from an EMBL/GenBank/DDBJ whole genome shotgun (WGS) entry which is preliminary data.</text>
</comment>
<accession>A0A152A489</accession>
<organism evidence="1 2">
    <name type="scientific">Tieghemostelium lacteum</name>
    <name type="common">Slime mold</name>
    <name type="synonym">Dictyostelium lacteum</name>
    <dbReference type="NCBI Taxonomy" id="361077"/>
    <lineage>
        <taxon>Eukaryota</taxon>
        <taxon>Amoebozoa</taxon>
        <taxon>Evosea</taxon>
        <taxon>Eumycetozoa</taxon>
        <taxon>Dictyostelia</taxon>
        <taxon>Dictyosteliales</taxon>
        <taxon>Raperosteliaceae</taxon>
        <taxon>Tieghemostelium</taxon>
    </lineage>
</organism>
<name>A0A152A489_TIELA</name>
<dbReference type="AlphaFoldDB" id="A0A152A489"/>
<keyword evidence="2" id="KW-1185">Reference proteome</keyword>
<proteinExistence type="predicted"/>
<evidence type="ECO:0000313" key="2">
    <source>
        <dbReference type="Proteomes" id="UP000076078"/>
    </source>
</evidence>
<sequence>MTIKKFMQDYASSSSSVNSDSIIINNNNNNENVNIISNIDSKYIFKFSNIVQKNIVRLIWKNKDILDYPMSFKLSLGLVCKEWHHYIQSTSFNALNLDFRLRLESMDDYLSHIENRWCLMKNIDSLKEDNQYTANEEIKVTSMIYWLYHYELESISNQEIRDSKQRYKFKQVSQRSPTGTYTYSLSNPYEKYSYGINKKNYQKVLNIFRNLTTLRMSIGSDFFENYELILENVARYCPNLVVLNVYFQPIHLSDNIERILSTKTFPFLRDIKIIWNGYHKGPIGTDENHRDVEKDRLKALVVQLASDTKLERVQFVDKIVHNSLTPVQLAYHEMYLTDCIPSTNTITSLHFDFIFSTFFNISFFTCIENVPNLKKLVIKSNLDDKEPLPQFFQYFYEYYLNRDQLEILQLPSVSAPENVMKLIATKKSLTSLTVETEYMVSFNPSLLFLNLTISKNIQKNQNKFFHFNTTSNLLVLENSLFVNKSRNFFIDFISGNQSVHTMSFHLTNLSDLADLNWLAVFENNKYIRRLNLTLNHVPMGNDTIIESLKVILYKLSSSPSIEYVNVNLLSYKSMTTITSLKSPKELSTFSRAFTFDGKHQIFKKLKINSNF</sequence>
<evidence type="ECO:0000313" key="1">
    <source>
        <dbReference type="EMBL" id="KYR01034.1"/>
    </source>
</evidence>
<dbReference type="Proteomes" id="UP000076078">
    <property type="component" value="Unassembled WGS sequence"/>
</dbReference>
<reference evidence="1 2" key="1">
    <citation type="submission" date="2015-12" db="EMBL/GenBank/DDBJ databases">
        <title>Dictyostelia acquired genes for synthesis and detection of signals that induce cell-type specialization by lateral gene transfer from prokaryotes.</title>
        <authorList>
            <person name="Gloeckner G."/>
            <person name="Schaap P."/>
        </authorList>
    </citation>
    <scope>NUCLEOTIDE SEQUENCE [LARGE SCALE GENOMIC DNA]</scope>
    <source>
        <strain evidence="1 2">TK</strain>
    </source>
</reference>
<dbReference type="EMBL" id="LODT01000011">
    <property type="protein sequence ID" value="KYR01034.1"/>
    <property type="molecule type" value="Genomic_DNA"/>
</dbReference>
<dbReference type="InParanoid" id="A0A152A489"/>
<gene>
    <name evidence="1" type="ORF">DLAC_02120</name>
</gene>
<protein>
    <submittedName>
        <fullName evidence="1">Uncharacterized protein</fullName>
    </submittedName>
</protein>